<dbReference type="InterPro" id="IPR035979">
    <property type="entry name" value="RBD_domain_sf"/>
</dbReference>
<dbReference type="InterPro" id="IPR000504">
    <property type="entry name" value="RRM_dom"/>
</dbReference>
<feature type="domain" description="RRM" evidence="6">
    <location>
        <begin position="150"/>
        <end position="227"/>
    </location>
</feature>
<dbReference type="SUPFAM" id="SSF54928">
    <property type="entry name" value="RNA-binding domain, RBD"/>
    <property type="match status" value="2"/>
</dbReference>
<dbReference type="PROSITE" id="PS50102">
    <property type="entry name" value="RRM"/>
    <property type="match status" value="2"/>
</dbReference>
<protein>
    <recommendedName>
        <fullName evidence="6">RRM domain-containing protein</fullName>
    </recommendedName>
</protein>
<dbReference type="PANTHER" id="PTHR24166:SF48">
    <property type="entry name" value="PROTEIN VAPYRIN"/>
    <property type="match status" value="1"/>
</dbReference>
<evidence type="ECO:0000256" key="2">
    <source>
        <dbReference type="ARBA" id="ARBA00023043"/>
    </source>
</evidence>
<dbReference type="Proteomes" id="UP000011087">
    <property type="component" value="Unassembled WGS sequence"/>
</dbReference>
<feature type="repeat" description="ANK" evidence="3">
    <location>
        <begin position="455"/>
        <end position="488"/>
    </location>
</feature>
<keyword evidence="2 3" id="KW-0040">ANK repeat</keyword>
<evidence type="ECO:0000256" key="3">
    <source>
        <dbReference type="PROSITE-ProRule" id="PRU00023"/>
    </source>
</evidence>
<evidence type="ECO:0000259" key="6">
    <source>
        <dbReference type="PROSITE" id="PS50102"/>
    </source>
</evidence>
<feature type="domain" description="RRM" evidence="6">
    <location>
        <begin position="59"/>
        <end position="157"/>
    </location>
</feature>
<feature type="region of interest" description="Disordered" evidence="5">
    <location>
        <begin position="1"/>
        <end position="57"/>
    </location>
</feature>
<reference evidence="8" key="3">
    <citation type="submission" date="2015-06" db="UniProtKB">
        <authorList>
            <consortium name="EnsemblProtists"/>
        </authorList>
    </citation>
    <scope>IDENTIFICATION</scope>
</reference>
<evidence type="ECO:0000313" key="9">
    <source>
        <dbReference type="Proteomes" id="UP000011087"/>
    </source>
</evidence>
<proteinExistence type="predicted"/>
<dbReference type="CDD" id="cd00590">
    <property type="entry name" value="RRM_SF"/>
    <property type="match status" value="1"/>
</dbReference>
<gene>
    <name evidence="7" type="ORF">GUITHDRAFT_110312</name>
</gene>
<dbReference type="Gene3D" id="1.25.40.20">
    <property type="entry name" value="Ankyrin repeat-containing domain"/>
    <property type="match status" value="2"/>
</dbReference>
<accession>L1J6C7</accession>
<reference evidence="9" key="2">
    <citation type="submission" date="2012-11" db="EMBL/GenBank/DDBJ databases">
        <authorList>
            <person name="Kuo A."/>
            <person name="Curtis B.A."/>
            <person name="Tanifuji G."/>
            <person name="Burki F."/>
            <person name="Gruber A."/>
            <person name="Irimia M."/>
            <person name="Maruyama S."/>
            <person name="Arias M.C."/>
            <person name="Ball S.G."/>
            <person name="Gile G.H."/>
            <person name="Hirakawa Y."/>
            <person name="Hopkins J.F."/>
            <person name="Rensing S.A."/>
            <person name="Schmutz J."/>
            <person name="Symeonidi A."/>
            <person name="Elias M."/>
            <person name="Eveleigh R.J."/>
            <person name="Herman E.K."/>
            <person name="Klute M.J."/>
            <person name="Nakayama T."/>
            <person name="Obornik M."/>
            <person name="Reyes-Prieto A."/>
            <person name="Armbrust E.V."/>
            <person name="Aves S.J."/>
            <person name="Beiko R.G."/>
            <person name="Coutinho P."/>
            <person name="Dacks J.B."/>
            <person name="Durnford D.G."/>
            <person name="Fast N.M."/>
            <person name="Green B.R."/>
            <person name="Grisdale C."/>
            <person name="Hempe F."/>
            <person name="Henrissat B."/>
            <person name="Hoppner M.P."/>
            <person name="Ishida K.-I."/>
            <person name="Kim E."/>
            <person name="Koreny L."/>
            <person name="Kroth P.G."/>
            <person name="Liu Y."/>
            <person name="Malik S.-B."/>
            <person name="Maier U.G."/>
            <person name="McRose D."/>
            <person name="Mock T."/>
            <person name="Neilson J.A."/>
            <person name="Onodera N.T."/>
            <person name="Poole A.M."/>
            <person name="Pritham E.J."/>
            <person name="Richards T.A."/>
            <person name="Rocap G."/>
            <person name="Roy S.W."/>
            <person name="Sarai C."/>
            <person name="Schaack S."/>
            <person name="Shirato S."/>
            <person name="Slamovits C.H."/>
            <person name="Spencer D.F."/>
            <person name="Suzuki S."/>
            <person name="Worden A.Z."/>
            <person name="Zauner S."/>
            <person name="Barry K."/>
            <person name="Bell C."/>
            <person name="Bharti A.K."/>
            <person name="Crow J.A."/>
            <person name="Grimwood J."/>
            <person name="Kramer R."/>
            <person name="Lindquist E."/>
            <person name="Lucas S."/>
            <person name="Salamov A."/>
            <person name="McFadden G.I."/>
            <person name="Lane C.E."/>
            <person name="Keeling P.J."/>
            <person name="Gray M.W."/>
            <person name="Grigoriev I.V."/>
            <person name="Archibald J.M."/>
        </authorList>
    </citation>
    <scope>NUCLEOTIDE SEQUENCE</scope>
    <source>
        <strain evidence="9">CCMP2712</strain>
    </source>
</reference>
<dbReference type="Pfam" id="PF13857">
    <property type="entry name" value="Ank_5"/>
    <property type="match status" value="1"/>
</dbReference>
<keyword evidence="9" id="KW-1185">Reference proteome</keyword>
<dbReference type="InterPro" id="IPR002110">
    <property type="entry name" value="Ankyrin_rpt"/>
</dbReference>
<dbReference type="PROSITE" id="PS50088">
    <property type="entry name" value="ANK_REPEAT"/>
    <property type="match status" value="1"/>
</dbReference>
<dbReference type="InterPro" id="IPR012677">
    <property type="entry name" value="Nucleotide-bd_a/b_plait_sf"/>
</dbReference>
<sequence>MQRPKVWIPRRSSQSQEQGMVEPDRVTDAAADAQLISNMGGRASARERPPPQDSKLAQRSVFLGNTGDLQEWELWVNIERLCGEIDDLVVIRDQVTDEPKGYAFVMFASSAQAMKCISHGPMRIREQIVFSKMADREFSKVRNTQTGKTNKVFLGGTRQLIASELLPVLRRFGEVVSCDVIKRQDNILYSAGFAFVTYATPQEARRIVNRGFIVVKKVRIEVRYAAEESKNLVSNKVTLAEVNQLIRDLVYEIERVSEFAPGGYLNATAGDSLPPDDDASISCKENQVFDCLCERARQASINGELDLLKSVVAKGADVCAPPRARAQLPPNLPLPPDISYDPYAPRCLFFASSRGHAEICRFLLSVNSSDVDAVSSGGELHPHCFYLVNYTPLKAAAENGHAEVVSLLLARIDSCSAPAPALSPSLSVACRSMVQTSCGCSAGQGRKWTHRTKKAGNSPLYLAVKAKAWEAVRVLIEEFGADPNLKNRKGKTAAKAILRARESGRPE</sequence>
<dbReference type="HOGENOM" id="CLU_538007_0_0_1"/>
<dbReference type="PaxDb" id="55529-EKX43862"/>
<dbReference type="GeneID" id="17300446"/>
<dbReference type="Gene3D" id="3.30.70.330">
    <property type="match status" value="2"/>
</dbReference>
<dbReference type="EnsemblProtists" id="EKX43862">
    <property type="protein sequence ID" value="EKX43862"/>
    <property type="gene ID" value="GUITHDRAFT_110312"/>
</dbReference>
<dbReference type="OrthoDB" id="266020at2759"/>
<dbReference type="Pfam" id="PF00076">
    <property type="entry name" value="RRM_1"/>
    <property type="match status" value="2"/>
</dbReference>
<dbReference type="InterPro" id="IPR050889">
    <property type="entry name" value="Dendritic_Spine_Reg/Scaffold"/>
</dbReference>
<dbReference type="KEGG" id="gtt:GUITHDRAFT_110312"/>
<dbReference type="InterPro" id="IPR036770">
    <property type="entry name" value="Ankyrin_rpt-contain_sf"/>
</dbReference>
<dbReference type="SMART" id="SM00248">
    <property type="entry name" value="ANK"/>
    <property type="match status" value="3"/>
</dbReference>
<organism evidence="7">
    <name type="scientific">Guillardia theta (strain CCMP2712)</name>
    <name type="common">Cryptophyte</name>
    <dbReference type="NCBI Taxonomy" id="905079"/>
    <lineage>
        <taxon>Eukaryota</taxon>
        <taxon>Cryptophyceae</taxon>
        <taxon>Pyrenomonadales</taxon>
        <taxon>Geminigeraceae</taxon>
        <taxon>Guillardia</taxon>
    </lineage>
</organism>
<keyword evidence="4" id="KW-0694">RNA-binding</keyword>
<dbReference type="STRING" id="905079.L1J6C7"/>
<dbReference type="SUPFAM" id="SSF48403">
    <property type="entry name" value="Ankyrin repeat"/>
    <property type="match status" value="1"/>
</dbReference>
<evidence type="ECO:0000256" key="5">
    <source>
        <dbReference type="SAM" id="MobiDB-lite"/>
    </source>
</evidence>
<dbReference type="PANTHER" id="PTHR24166">
    <property type="entry name" value="ROLLING PEBBLES, ISOFORM B"/>
    <property type="match status" value="1"/>
</dbReference>
<evidence type="ECO:0000256" key="4">
    <source>
        <dbReference type="PROSITE-ProRule" id="PRU00176"/>
    </source>
</evidence>
<evidence type="ECO:0000256" key="1">
    <source>
        <dbReference type="ARBA" id="ARBA00022737"/>
    </source>
</evidence>
<keyword evidence="1" id="KW-0677">Repeat</keyword>
<dbReference type="RefSeq" id="XP_005830842.1">
    <property type="nucleotide sequence ID" value="XM_005830785.1"/>
</dbReference>
<dbReference type="eggNOG" id="KOG0118">
    <property type="taxonomic scope" value="Eukaryota"/>
</dbReference>
<evidence type="ECO:0000313" key="8">
    <source>
        <dbReference type="EnsemblProtists" id="EKX43862"/>
    </source>
</evidence>
<dbReference type="Pfam" id="PF12796">
    <property type="entry name" value="Ank_2"/>
    <property type="match status" value="1"/>
</dbReference>
<dbReference type="EMBL" id="JH993008">
    <property type="protein sequence ID" value="EKX43862.1"/>
    <property type="molecule type" value="Genomic_DNA"/>
</dbReference>
<dbReference type="SMART" id="SM00360">
    <property type="entry name" value="RRM"/>
    <property type="match status" value="2"/>
</dbReference>
<dbReference type="GO" id="GO:0003723">
    <property type="term" value="F:RNA binding"/>
    <property type="evidence" value="ECO:0007669"/>
    <property type="project" value="UniProtKB-UniRule"/>
</dbReference>
<evidence type="ECO:0000313" key="7">
    <source>
        <dbReference type="EMBL" id="EKX43862.1"/>
    </source>
</evidence>
<name>L1J6C7_GUITC</name>
<reference evidence="7 9" key="1">
    <citation type="journal article" date="2012" name="Nature">
        <title>Algal genomes reveal evolutionary mosaicism and the fate of nucleomorphs.</title>
        <authorList>
            <consortium name="DOE Joint Genome Institute"/>
            <person name="Curtis B.A."/>
            <person name="Tanifuji G."/>
            <person name="Burki F."/>
            <person name="Gruber A."/>
            <person name="Irimia M."/>
            <person name="Maruyama S."/>
            <person name="Arias M.C."/>
            <person name="Ball S.G."/>
            <person name="Gile G.H."/>
            <person name="Hirakawa Y."/>
            <person name="Hopkins J.F."/>
            <person name="Kuo A."/>
            <person name="Rensing S.A."/>
            <person name="Schmutz J."/>
            <person name="Symeonidi A."/>
            <person name="Elias M."/>
            <person name="Eveleigh R.J."/>
            <person name="Herman E.K."/>
            <person name="Klute M.J."/>
            <person name="Nakayama T."/>
            <person name="Obornik M."/>
            <person name="Reyes-Prieto A."/>
            <person name="Armbrust E.V."/>
            <person name="Aves S.J."/>
            <person name="Beiko R.G."/>
            <person name="Coutinho P."/>
            <person name="Dacks J.B."/>
            <person name="Durnford D.G."/>
            <person name="Fast N.M."/>
            <person name="Green B.R."/>
            <person name="Grisdale C.J."/>
            <person name="Hempel F."/>
            <person name="Henrissat B."/>
            <person name="Hoppner M.P."/>
            <person name="Ishida K."/>
            <person name="Kim E."/>
            <person name="Koreny L."/>
            <person name="Kroth P.G."/>
            <person name="Liu Y."/>
            <person name="Malik S.B."/>
            <person name="Maier U.G."/>
            <person name="McRose D."/>
            <person name="Mock T."/>
            <person name="Neilson J.A."/>
            <person name="Onodera N.T."/>
            <person name="Poole A.M."/>
            <person name="Pritham E.J."/>
            <person name="Richards T.A."/>
            <person name="Rocap G."/>
            <person name="Roy S.W."/>
            <person name="Sarai C."/>
            <person name="Schaack S."/>
            <person name="Shirato S."/>
            <person name="Slamovits C.H."/>
            <person name="Spencer D.F."/>
            <person name="Suzuki S."/>
            <person name="Worden A.Z."/>
            <person name="Zauner S."/>
            <person name="Barry K."/>
            <person name="Bell C."/>
            <person name="Bharti A.K."/>
            <person name="Crow J.A."/>
            <person name="Grimwood J."/>
            <person name="Kramer R."/>
            <person name="Lindquist E."/>
            <person name="Lucas S."/>
            <person name="Salamov A."/>
            <person name="McFadden G.I."/>
            <person name="Lane C.E."/>
            <person name="Keeling P.J."/>
            <person name="Gray M.W."/>
            <person name="Grigoriev I.V."/>
            <person name="Archibald J.M."/>
        </authorList>
    </citation>
    <scope>NUCLEOTIDE SEQUENCE</scope>
    <source>
        <strain evidence="7 9">CCMP2712</strain>
    </source>
</reference>
<dbReference type="AlphaFoldDB" id="L1J6C7"/>